<reference evidence="2 3" key="1">
    <citation type="submission" date="2023-01" db="EMBL/GenBank/DDBJ databases">
        <title>Genome sequence resource and annotation of Enterobacter ludwigii, an economically important pathogen of seedling wilt with strawberry.</title>
        <authorList>
            <person name="Xie Y."/>
        </authorList>
    </citation>
    <scope>NUCLEOTIDE SEQUENCE [LARGE SCALE GENOMIC DNA]</scope>
    <source>
        <strain evidence="2 3">CM-TZ4</strain>
        <plasmid evidence="2 3">unnamed1</plasmid>
    </source>
</reference>
<dbReference type="Proteomes" id="UP001210538">
    <property type="component" value="Plasmid unnamed1"/>
</dbReference>
<dbReference type="RefSeq" id="WP_227652069.1">
    <property type="nucleotide sequence ID" value="NZ_CP116348.1"/>
</dbReference>
<organism evidence="2 3">
    <name type="scientific">Enterobacter ludwigii</name>
    <dbReference type="NCBI Taxonomy" id="299767"/>
    <lineage>
        <taxon>Bacteria</taxon>
        <taxon>Pseudomonadati</taxon>
        <taxon>Pseudomonadota</taxon>
        <taxon>Gammaproteobacteria</taxon>
        <taxon>Enterobacterales</taxon>
        <taxon>Enterobacteriaceae</taxon>
        <taxon>Enterobacter</taxon>
        <taxon>Enterobacter cloacae complex</taxon>
    </lineage>
</organism>
<dbReference type="AlphaFoldDB" id="A0AAX3LJ28"/>
<name>A0AAX3LJ28_9ENTR</name>
<keyword evidence="3" id="KW-1185">Reference proteome</keyword>
<dbReference type="PANTHER" id="PTHR43708:SF7">
    <property type="entry name" value="OXIDOREDUCTASE"/>
    <property type="match status" value="1"/>
</dbReference>
<evidence type="ECO:0000313" key="3">
    <source>
        <dbReference type="Proteomes" id="UP001210538"/>
    </source>
</evidence>
<keyword evidence="2" id="KW-0614">Plasmid</keyword>
<dbReference type="Gene3D" id="3.30.360.10">
    <property type="entry name" value="Dihydrodipicolinate Reductase, domain 2"/>
    <property type="match status" value="1"/>
</dbReference>
<geneLocation type="plasmid" evidence="2 3">
    <name>unnamed1</name>
</geneLocation>
<proteinExistence type="predicted"/>
<sequence>MTLFYRDLRVIIKTSHLVLSEYPRFIIHGTKGSYIKYGIDQQESCLKAGVMPHQPHFGEDPRSGLLEWLDNDGNIQREYVLSERGDYGLLYDSVYETLKNGKAPYITEEEVLTTIGIIEQAAKQHIPLENE</sequence>
<dbReference type="InterPro" id="IPR051317">
    <property type="entry name" value="Gfo/Idh/MocA_oxidoreduct"/>
</dbReference>
<dbReference type="PANTHER" id="PTHR43708">
    <property type="entry name" value="CONSERVED EXPRESSED OXIDOREDUCTASE (EUROFUNG)"/>
    <property type="match status" value="1"/>
</dbReference>
<evidence type="ECO:0000313" key="2">
    <source>
        <dbReference type="EMBL" id="WCE16106.1"/>
    </source>
</evidence>
<gene>
    <name evidence="2" type="ORF">PHA72_25630</name>
</gene>
<accession>A0AAX3LJ28</accession>
<feature type="domain" description="Gfo/Idh/MocA-like oxidoreductase C-terminal" evidence="1">
    <location>
        <begin position="2"/>
        <end position="124"/>
    </location>
</feature>
<protein>
    <submittedName>
        <fullName evidence="2">Gfo/Idh/MocA family oxidoreductase</fullName>
    </submittedName>
</protein>
<dbReference type="EMBL" id="CP116348">
    <property type="protein sequence ID" value="WCE16106.1"/>
    <property type="molecule type" value="Genomic_DNA"/>
</dbReference>
<dbReference type="Pfam" id="PF02894">
    <property type="entry name" value="GFO_IDH_MocA_C"/>
    <property type="match status" value="1"/>
</dbReference>
<evidence type="ECO:0000259" key="1">
    <source>
        <dbReference type="Pfam" id="PF02894"/>
    </source>
</evidence>
<dbReference type="InterPro" id="IPR004104">
    <property type="entry name" value="Gfo/Idh/MocA-like_OxRdtase_C"/>
</dbReference>